<proteinExistence type="predicted"/>
<feature type="region of interest" description="Disordered" evidence="1">
    <location>
        <begin position="1"/>
        <end position="24"/>
    </location>
</feature>
<keyword evidence="3" id="KW-1185">Reference proteome</keyword>
<evidence type="ECO:0000313" key="3">
    <source>
        <dbReference type="Proteomes" id="UP000649259"/>
    </source>
</evidence>
<comment type="caution">
    <text evidence="2">The sequence shown here is derived from an EMBL/GenBank/DDBJ whole genome shotgun (WGS) entry which is preliminary data.</text>
</comment>
<accession>A0ABQ3S3C5</accession>
<dbReference type="Proteomes" id="UP000649259">
    <property type="component" value="Unassembled WGS sequence"/>
</dbReference>
<evidence type="ECO:0000256" key="1">
    <source>
        <dbReference type="SAM" id="MobiDB-lite"/>
    </source>
</evidence>
<dbReference type="EMBL" id="BNEB01000003">
    <property type="protein sequence ID" value="GHI62630.1"/>
    <property type="molecule type" value="Genomic_DNA"/>
</dbReference>
<protein>
    <submittedName>
        <fullName evidence="2">Uncharacterized protein</fullName>
    </submittedName>
</protein>
<sequence>MRSCRVRPAAEEGDPRGAGDVGDGGIAVSLDRGKEELTAKLGLRVTAVNKVHNIGP</sequence>
<name>A0ABQ3S3C5_9ACTN</name>
<dbReference type="InterPro" id="IPR002173">
    <property type="entry name" value="Carboh/pur_kinase_PfkB_CS"/>
</dbReference>
<evidence type="ECO:0000313" key="2">
    <source>
        <dbReference type="EMBL" id="GHI62630.1"/>
    </source>
</evidence>
<feature type="compositionally biased region" description="Basic and acidic residues" evidence="1">
    <location>
        <begin position="8"/>
        <end position="17"/>
    </location>
</feature>
<dbReference type="PROSITE" id="PS00584">
    <property type="entry name" value="PFKB_KINASES_2"/>
    <property type="match status" value="1"/>
</dbReference>
<gene>
    <name evidence="2" type="ORF">Saso_42800</name>
</gene>
<reference evidence="3" key="1">
    <citation type="submission" date="2023-07" db="EMBL/GenBank/DDBJ databases">
        <title>Whole genome shotgun sequence of Streptomyces cacaoi subsp. asoensis NBRC 13813.</title>
        <authorList>
            <person name="Komaki H."/>
            <person name="Tamura T."/>
        </authorList>
    </citation>
    <scope>NUCLEOTIDE SEQUENCE [LARGE SCALE GENOMIC DNA]</scope>
    <source>
        <strain evidence="3">NBRC 13813</strain>
    </source>
</reference>
<organism evidence="2 3">
    <name type="scientific">Streptomyces asoensis</name>
    <dbReference type="NCBI Taxonomy" id="249586"/>
    <lineage>
        <taxon>Bacteria</taxon>
        <taxon>Bacillati</taxon>
        <taxon>Actinomycetota</taxon>
        <taxon>Actinomycetes</taxon>
        <taxon>Kitasatosporales</taxon>
        <taxon>Streptomycetaceae</taxon>
        <taxon>Streptomyces</taxon>
    </lineage>
</organism>